<dbReference type="InterPro" id="IPR011051">
    <property type="entry name" value="RmlC_Cupin_sf"/>
</dbReference>
<accession>A0A1I7H3R8</accession>
<gene>
    <name evidence="1" type="ORF">SAMN05421784_11141</name>
</gene>
<dbReference type="RefSeq" id="WP_092550057.1">
    <property type="nucleotide sequence ID" value="NZ_CAWRBG010000037.1"/>
</dbReference>
<evidence type="ECO:0000313" key="1">
    <source>
        <dbReference type="EMBL" id="SFU55349.1"/>
    </source>
</evidence>
<keyword evidence="2" id="KW-1185">Reference proteome</keyword>
<dbReference type="Proteomes" id="UP000242496">
    <property type="component" value="Unassembled WGS sequence"/>
</dbReference>
<organism evidence="1 2">
    <name type="scientific">Xenorhabdus koppenhoeferi</name>
    <dbReference type="NCBI Taxonomy" id="351659"/>
    <lineage>
        <taxon>Bacteria</taxon>
        <taxon>Pseudomonadati</taxon>
        <taxon>Pseudomonadota</taxon>
        <taxon>Gammaproteobacteria</taxon>
        <taxon>Enterobacterales</taxon>
        <taxon>Morganellaceae</taxon>
        <taxon>Xenorhabdus</taxon>
    </lineage>
</organism>
<dbReference type="SUPFAM" id="SSF51182">
    <property type="entry name" value="RmlC-like cupins"/>
    <property type="match status" value="1"/>
</dbReference>
<name>A0A1I7H3R8_9GAMM</name>
<dbReference type="STRING" id="351659.SAMN05421784_11141"/>
<protein>
    <recommendedName>
        <fullName evidence="3">Cysteine dioxygenase type I</fullName>
    </recommendedName>
</protein>
<evidence type="ECO:0008006" key="3">
    <source>
        <dbReference type="Google" id="ProtNLM"/>
    </source>
</evidence>
<proteinExistence type="predicted"/>
<reference evidence="2" key="1">
    <citation type="submission" date="2016-10" db="EMBL/GenBank/DDBJ databases">
        <authorList>
            <person name="Varghese N."/>
            <person name="Submissions S."/>
        </authorList>
    </citation>
    <scope>NUCLEOTIDE SEQUENCE [LARGE SCALE GENOMIC DNA]</scope>
    <source>
        <strain evidence="2">DSM 18168</strain>
    </source>
</reference>
<dbReference type="EMBL" id="FPBJ01000011">
    <property type="protein sequence ID" value="SFU55349.1"/>
    <property type="molecule type" value="Genomic_DNA"/>
</dbReference>
<dbReference type="AlphaFoldDB" id="A0A1I7H3R8"/>
<evidence type="ECO:0000313" key="2">
    <source>
        <dbReference type="Proteomes" id="UP000242496"/>
    </source>
</evidence>
<sequence length="292" mass="33618">MNILSYVESLGAGLNAEWESIDFSISAFPELAHNTILNKRPEEVIDIYQLTEDLLQYPAIPKQRFNHGSQFGQPPFTLYVSPGQRFFIEMYLWSSVDMTIHDHPFSGAFSIFEGTCKHETFTFERTGGYDTLQTGILKSETNELLSRGDSRTILNGSRLIHRNLHLSRPTVTFIIRTYRDPGFTGMIFEESGLGIVPDLGVSESKYLDYLDGFIQLHNYSHAIKMIKLLMNSNVSPYAKFRAIEMYLEDTRHYHEIDMLADTFCSANPLIPFRILKDSFELRKKRYLLSEAK</sequence>
<dbReference type="OrthoDB" id="7056421at2"/>